<dbReference type="Proteomes" id="UP000239990">
    <property type="component" value="Unassembled WGS sequence"/>
</dbReference>
<accession>A0A2S5GWP8</accession>
<evidence type="ECO:0000313" key="3">
    <source>
        <dbReference type="EMBL" id="PPA77253.1"/>
    </source>
</evidence>
<evidence type="ECO:0000256" key="2">
    <source>
        <dbReference type="SAM" id="Phobius"/>
    </source>
</evidence>
<dbReference type="OrthoDB" id="6064818at2"/>
<feature type="transmembrane region" description="Helical" evidence="2">
    <location>
        <begin position="12"/>
        <end position="30"/>
    </location>
</feature>
<evidence type="ECO:0000313" key="4">
    <source>
        <dbReference type="Proteomes" id="UP000239990"/>
    </source>
</evidence>
<keyword evidence="2" id="KW-0472">Membrane</keyword>
<sequence>MSDFVTAWPDWGKWVVLGLLLSGVQAAFMLRRERRRRAAGRAESERLDAVRATGVASTARVMAARDTRTRIGETLYFVIELELEVAATDATPAFTRTVRVPLSPLHLAEFGAGKTVQVRVQARDGSAQRSREGSRDNAATYDVAIDQPTG</sequence>
<feature type="region of interest" description="Disordered" evidence="1">
    <location>
        <begin position="124"/>
        <end position="150"/>
    </location>
</feature>
<comment type="caution">
    <text evidence="3">The sequence shown here is derived from an EMBL/GenBank/DDBJ whole genome shotgun (WGS) entry which is preliminary data.</text>
</comment>
<protein>
    <submittedName>
        <fullName evidence="3">Uncharacterized protein</fullName>
    </submittedName>
</protein>
<gene>
    <name evidence="3" type="ORF">C4E15_04260</name>
</gene>
<reference evidence="3 4" key="1">
    <citation type="submission" date="2018-02" db="EMBL/GenBank/DDBJ databases">
        <title>Draft Genome of Achromobacter spanius stain 6.</title>
        <authorList>
            <person name="Gunasekera T.S."/>
            <person name="Radwan O."/>
            <person name="Ruiz O.N."/>
        </authorList>
    </citation>
    <scope>NUCLEOTIDE SEQUENCE [LARGE SCALE GENOMIC DNA]</scope>
    <source>
        <strain evidence="3 4">6</strain>
    </source>
</reference>
<dbReference type="EMBL" id="PREU01000002">
    <property type="protein sequence ID" value="PPA77253.1"/>
    <property type="molecule type" value="Genomic_DNA"/>
</dbReference>
<dbReference type="AlphaFoldDB" id="A0A2S5GWP8"/>
<keyword evidence="2" id="KW-0812">Transmembrane</keyword>
<dbReference type="RefSeq" id="WP_104142469.1">
    <property type="nucleotide sequence ID" value="NZ_PREU01000002.1"/>
</dbReference>
<proteinExistence type="predicted"/>
<keyword evidence="2" id="KW-1133">Transmembrane helix</keyword>
<evidence type="ECO:0000256" key="1">
    <source>
        <dbReference type="SAM" id="MobiDB-lite"/>
    </source>
</evidence>
<organism evidence="3 4">
    <name type="scientific">Achromobacter spanius</name>
    <dbReference type="NCBI Taxonomy" id="217203"/>
    <lineage>
        <taxon>Bacteria</taxon>
        <taxon>Pseudomonadati</taxon>
        <taxon>Pseudomonadota</taxon>
        <taxon>Betaproteobacteria</taxon>
        <taxon>Burkholderiales</taxon>
        <taxon>Alcaligenaceae</taxon>
        <taxon>Achromobacter</taxon>
    </lineage>
</organism>
<name>A0A2S5GWP8_9BURK</name>